<dbReference type="SUPFAM" id="SSF50800">
    <property type="entry name" value="PK beta-barrel domain-like"/>
    <property type="match status" value="1"/>
</dbReference>
<evidence type="ECO:0000313" key="3">
    <source>
        <dbReference type="Proteomes" id="UP000664914"/>
    </source>
</evidence>
<protein>
    <submittedName>
        <fullName evidence="2">MOSC domain-containing protein</fullName>
    </submittedName>
</protein>
<dbReference type="PANTHER" id="PTHR36930">
    <property type="entry name" value="METAL-SULFUR CLUSTER BIOSYNTHESIS PROTEINS YUAD-RELATED"/>
    <property type="match status" value="1"/>
</dbReference>
<dbReference type="Pfam" id="PF03473">
    <property type="entry name" value="MOSC"/>
    <property type="match status" value="1"/>
</dbReference>
<dbReference type="PANTHER" id="PTHR36930:SF1">
    <property type="entry name" value="MOSC DOMAIN-CONTAINING PROTEIN"/>
    <property type="match status" value="1"/>
</dbReference>
<dbReference type="RefSeq" id="WP_208632229.1">
    <property type="nucleotide sequence ID" value="NZ_CP059319.1"/>
</dbReference>
<dbReference type="InterPro" id="IPR005302">
    <property type="entry name" value="MoCF_Sase_C"/>
</dbReference>
<gene>
    <name evidence="2" type="ORF">HRJ34_20240</name>
</gene>
<name>A0A975D0L2_9SPHN</name>
<dbReference type="Proteomes" id="UP000664914">
    <property type="component" value="Chromosome"/>
</dbReference>
<evidence type="ECO:0000313" key="2">
    <source>
        <dbReference type="EMBL" id="QTH20646.1"/>
    </source>
</evidence>
<dbReference type="EMBL" id="CP059319">
    <property type="protein sequence ID" value="QTH20646.1"/>
    <property type="molecule type" value="Genomic_DNA"/>
</dbReference>
<dbReference type="PROSITE" id="PS51340">
    <property type="entry name" value="MOSC"/>
    <property type="match status" value="1"/>
</dbReference>
<feature type="domain" description="MOSC" evidence="1">
    <location>
        <begin position="18"/>
        <end position="150"/>
    </location>
</feature>
<evidence type="ECO:0000259" key="1">
    <source>
        <dbReference type="PROSITE" id="PS51340"/>
    </source>
</evidence>
<dbReference type="GO" id="GO:0003824">
    <property type="term" value="F:catalytic activity"/>
    <property type="evidence" value="ECO:0007669"/>
    <property type="project" value="InterPro"/>
</dbReference>
<sequence length="151" mass="16310">MPGRLIGIARKDHPHGPMELLDRVAIGLDTGVQGDHRGAIRPGKSNRRQVTILMAEDWTAAIADLGRPVSWEQRRANLLVEGVVLPREEGARLRIGGATVEITGECDPCRRMDAVADGLQLALRPDWRGGRIARVIEGGAIALGDEVEVEG</sequence>
<dbReference type="Gene3D" id="2.40.33.20">
    <property type="entry name" value="PK beta-barrel domain-like"/>
    <property type="match status" value="1"/>
</dbReference>
<reference evidence="2" key="2">
    <citation type="submission" date="2021-04" db="EMBL/GenBank/DDBJ databases">
        <title>Isolation and genomic analysis of the ibuprofen-degrading bacterium Sphingomonas strain MPO218.</title>
        <authorList>
            <person name="Aulestia M."/>
            <person name="Flores A."/>
            <person name="Mangas E.L."/>
            <person name="Perez-Pulido A.J."/>
            <person name="Santero E."/>
            <person name="Camacho E.M."/>
        </authorList>
    </citation>
    <scope>NUCLEOTIDE SEQUENCE</scope>
    <source>
        <strain evidence="2">MPO218</strain>
    </source>
</reference>
<dbReference type="AlphaFoldDB" id="A0A975D0L2"/>
<accession>A0A975D0L2</accession>
<organism evidence="2 3">
    <name type="scientific">Rhizorhabdus wittichii</name>
    <dbReference type="NCBI Taxonomy" id="160791"/>
    <lineage>
        <taxon>Bacteria</taxon>
        <taxon>Pseudomonadati</taxon>
        <taxon>Pseudomonadota</taxon>
        <taxon>Alphaproteobacteria</taxon>
        <taxon>Sphingomonadales</taxon>
        <taxon>Sphingomonadaceae</taxon>
        <taxon>Rhizorhabdus</taxon>
    </lineage>
</organism>
<dbReference type="GO" id="GO:0030170">
    <property type="term" value="F:pyridoxal phosphate binding"/>
    <property type="evidence" value="ECO:0007669"/>
    <property type="project" value="InterPro"/>
</dbReference>
<dbReference type="InterPro" id="IPR052716">
    <property type="entry name" value="MOSC_domain"/>
</dbReference>
<dbReference type="InterPro" id="IPR011037">
    <property type="entry name" value="Pyrv_Knase-like_insert_dom_sf"/>
</dbReference>
<reference evidence="2" key="1">
    <citation type="submission" date="2020-07" db="EMBL/GenBank/DDBJ databases">
        <authorList>
            <person name="Camacho E."/>
        </authorList>
    </citation>
    <scope>NUCLEOTIDE SEQUENCE</scope>
    <source>
        <strain evidence="2">MPO218</strain>
    </source>
</reference>
<dbReference type="GO" id="GO:0030151">
    <property type="term" value="F:molybdenum ion binding"/>
    <property type="evidence" value="ECO:0007669"/>
    <property type="project" value="InterPro"/>
</dbReference>
<proteinExistence type="predicted"/>